<feature type="compositionally biased region" description="Gly residues" evidence="1">
    <location>
        <begin position="190"/>
        <end position="201"/>
    </location>
</feature>
<dbReference type="Proteomes" id="UP001164929">
    <property type="component" value="Chromosome 14"/>
</dbReference>
<evidence type="ECO:0000313" key="3">
    <source>
        <dbReference type="Proteomes" id="UP001164929"/>
    </source>
</evidence>
<proteinExistence type="predicted"/>
<evidence type="ECO:0000313" key="2">
    <source>
        <dbReference type="EMBL" id="KAJ6972823.1"/>
    </source>
</evidence>
<name>A0AAD6LT45_9ROSI</name>
<sequence>MQYYCSEDSDHTKENQFQFLRSIADGANLGSKKKGLLMVNILEKKEPDEGTIQRRAAIHIIYYMQQIFPPPDLNAKFDFVRHSKGEDQALLDTRSGNHDFLVSAPCLVYNNLQNEKSIIMPMSMVTAQSQISLVGIIYKLCKQSSALSSSWYKTVYIGSKTLDTFSSMVKLLFLQMKNENKRRRGEKKGNNGGLAGRGRSGMAGASEGTLDGDKIGPSN</sequence>
<feature type="region of interest" description="Disordered" evidence="1">
    <location>
        <begin position="180"/>
        <end position="219"/>
    </location>
</feature>
<reference evidence="2" key="1">
    <citation type="journal article" date="2023" name="Mol. Ecol. Resour.">
        <title>Chromosome-level genome assembly of a triploid poplar Populus alba 'Berolinensis'.</title>
        <authorList>
            <person name="Chen S."/>
            <person name="Yu Y."/>
            <person name="Wang X."/>
            <person name="Wang S."/>
            <person name="Zhang T."/>
            <person name="Zhou Y."/>
            <person name="He R."/>
            <person name="Meng N."/>
            <person name="Wang Y."/>
            <person name="Liu W."/>
            <person name="Liu Z."/>
            <person name="Liu J."/>
            <person name="Guo Q."/>
            <person name="Huang H."/>
            <person name="Sederoff R.R."/>
            <person name="Wang G."/>
            <person name="Qu G."/>
            <person name="Chen S."/>
        </authorList>
    </citation>
    <scope>NUCLEOTIDE SEQUENCE</scope>
    <source>
        <strain evidence="2">SC-2020</strain>
    </source>
</reference>
<protein>
    <submittedName>
        <fullName evidence="2">Uncharacterized protein</fullName>
    </submittedName>
</protein>
<gene>
    <name evidence="2" type="ORF">NC653_033212</name>
</gene>
<accession>A0AAD6LT45</accession>
<dbReference type="EMBL" id="JAQIZT010000014">
    <property type="protein sequence ID" value="KAJ6972823.1"/>
    <property type="molecule type" value="Genomic_DNA"/>
</dbReference>
<keyword evidence="3" id="KW-1185">Reference proteome</keyword>
<organism evidence="2 3">
    <name type="scientific">Populus alba x Populus x berolinensis</name>
    <dbReference type="NCBI Taxonomy" id="444605"/>
    <lineage>
        <taxon>Eukaryota</taxon>
        <taxon>Viridiplantae</taxon>
        <taxon>Streptophyta</taxon>
        <taxon>Embryophyta</taxon>
        <taxon>Tracheophyta</taxon>
        <taxon>Spermatophyta</taxon>
        <taxon>Magnoliopsida</taxon>
        <taxon>eudicotyledons</taxon>
        <taxon>Gunneridae</taxon>
        <taxon>Pentapetalae</taxon>
        <taxon>rosids</taxon>
        <taxon>fabids</taxon>
        <taxon>Malpighiales</taxon>
        <taxon>Salicaceae</taxon>
        <taxon>Saliceae</taxon>
        <taxon>Populus</taxon>
    </lineage>
</organism>
<evidence type="ECO:0000256" key="1">
    <source>
        <dbReference type="SAM" id="MobiDB-lite"/>
    </source>
</evidence>
<comment type="caution">
    <text evidence="2">The sequence shown here is derived from an EMBL/GenBank/DDBJ whole genome shotgun (WGS) entry which is preliminary data.</text>
</comment>
<dbReference type="AlphaFoldDB" id="A0AAD6LT45"/>